<keyword evidence="2" id="KW-1185">Reference proteome</keyword>
<evidence type="ECO:0008006" key="3">
    <source>
        <dbReference type="Google" id="ProtNLM"/>
    </source>
</evidence>
<name>A0A919SVC2_9ACTN</name>
<dbReference type="RefSeq" id="WP_212994174.1">
    <property type="nucleotide sequence ID" value="NZ_BAABEA010000030.1"/>
</dbReference>
<sequence>MTGEPDRTSTGTSWPPRYRGVTYDTGTNFATGQGELSRVVWSEDRMADEIRAIREQLHCNSVTVYGSDLQRLEQTARAAVQCGLHVWLQPRLVDRPQDEVIEHLTRAAAIAEALRANGGEISLVVGCVASVFVPGIVAGEKYHERMANIFADADHRVLTPTATVDLETAAQRLNTYLDRAVKTARQTFEGTIAYAAAPFEDVDWRLVDVIGLMHFYTLAYPTSEQEHAREIQRYQRWGKPVMIAEFGTATWDGAAQRAFMSFDVVDRNGAQPTVVSGVVRDEQAQADFLLRMLDVFERAGVHAVAVSEFIHPTHPYSTDPARDLDTASMALTRTVRDEYRDPASAYTWQPKLAFAELADYYAAAERTSAHR</sequence>
<proteinExistence type="predicted"/>
<dbReference type="Gene3D" id="3.20.20.80">
    <property type="entry name" value="Glycosidases"/>
    <property type="match status" value="1"/>
</dbReference>
<evidence type="ECO:0000313" key="2">
    <source>
        <dbReference type="Proteomes" id="UP000681340"/>
    </source>
</evidence>
<reference evidence="1" key="1">
    <citation type="submission" date="2021-03" db="EMBL/GenBank/DDBJ databases">
        <title>Whole genome shotgun sequence of Actinoplanes auranticolor NBRC 12245.</title>
        <authorList>
            <person name="Komaki H."/>
            <person name="Tamura T."/>
        </authorList>
    </citation>
    <scope>NUCLEOTIDE SEQUENCE</scope>
    <source>
        <strain evidence="1">NBRC 12245</strain>
    </source>
</reference>
<gene>
    <name evidence="1" type="ORF">Aau02nite_83800</name>
</gene>
<dbReference type="InterPro" id="IPR017853">
    <property type="entry name" value="GH"/>
</dbReference>
<evidence type="ECO:0000313" key="1">
    <source>
        <dbReference type="EMBL" id="GIM79040.1"/>
    </source>
</evidence>
<protein>
    <recommendedName>
        <fullName evidence="3">Abortive infection protein</fullName>
    </recommendedName>
</protein>
<dbReference type="Proteomes" id="UP000681340">
    <property type="component" value="Unassembled WGS sequence"/>
</dbReference>
<comment type="caution">
    <text evidence="1">The sequence shown here is derived from an EMBL/GenBank/DDBJ whole genome shotgun (WGS) entry which is preliminary data.</text>
</comment>
<accession>A0A919SVC2</accession>
<dbReference type="EMBL" id="BOQL01000079">
    <property type="protein sequence ID" value="GIM79040.1"/>
    <property type="molecule type" value="Genomic_DNA"/>
</dbReference>
<organism evidence="1 2">
    <name type="scientific">Actinoplanes auranticolor</name>
    <dbReference type="NCBI Taxonomy" id="47988"/>
    <lineage>
        <taxon>Bacteria</taxon>
        <taxon>Bacillati</taxon>
        <taxon>Actinomycetota</taxon>
        <taxon>Actinomycetes</taxon>
        <taxon>Micromonosporales</taxon>
        <taxon>Micromonosporaceae</taxon>
        <taxon>Actinoplanes</taxon>
    </lineage>
</organism>
<dbReference type="AlphaFoldDB" id="A0A919SVC2"/>
<dbReference type="SUPFAM" id="SSF51445">
    <property type="entry name" value="(Trans)glycosidases"/>
    <property type="match status" value="1"/>
</dbReference>